<dbReference type="InterPro" id="IPR052158">
    <property type="entry name" value="INH-QAR"/>
</dbReference>
<dbReference type="SMART" id="SM00342">
    <property type="entry name" value="HTH_ARAC"/>
    <property type="match status" value="1"/>
</dbReference>
<evidence type="ECO:0000256" key="1">
    <source>
        <dbReference type="ARBA" id="ARBA00023015"/>
    </source>
</evidence>
<dbReference type="InterPro" id="IPR018060">
    <property type="entry name" value="HTH_AraC"/>
</dbReference>
<dbReference type="Proteomes" id="UP001271769">
    <property type="component" value="Unassembled WGS sequence"/>
</dbReference>
<dbReference type="Gene3D" id="1.10.10.60">
    <property type="entry name" value="Homeodomain-like"/>
    <property type="match status" value="2"/>
</dbReference>
<dbReference type="PRINTS" id="PR00032">
    <property type="entry name" value="HTHARAC"/>
</dbReference>
<dbReference type="InterPro" id="IPR029062">
    <property type="entry name" value="Class_I_gatase-like"/>
</dbReference>
<dbReference type="Pfam" id="PF01965">
    <property type="entry name" value="DJ-1_PfpI"/>
    <property type="match status" value="1"/>
</dbReference>
<keyword evidence="1" id="KW-0805">Transcription regulation</keyword>
<evidence type="ECO:0000259" key="4">
    <source>
        <dbReference type="PROSITE" id="PS01124"/>
    </source>
</evidence>
<gene>
    <name evidence="5" type="ORF">SMD31_09305</name>
</gene>
<dbReference type="SUPFAM" id="SSF46689">
    <property type="entry name" value="Homeodomain-like"/>
    <property type="match status" value="2"/>
</dbReference>
<evidence type="ECO:0000256" key="3">
    <source>
        <dbReference type="ARBA" id="ARBA00023163"/>
    </source>
</evidence>
<keyword evidence="3" id="KW-0804">Transcription</keyword>
<name>A0ABU5DYX8_9PROT</name>
<dbReference type="PROSITE" id="PS01124">
    <property type="entry name" value="HTH_ARAC_FAMILY_2"/>
    <property type="match status" value="1"/>
</dbReference>
<dbReference type="InterPro" id="IPR018062">
    <property type="entry name" value="HTH_AraC-typ_CS"/>
</dbReference>
<dbReference type="EMBL" id="JAXCLX010000001">
    <property type="protein sequence ID" value="MDY0872120.1"/>
    <property type="molecule type" value="Genomic_DNA"/>
</dbReference>
<feature type="domain" description="HTH araC/xylS-type" evidence="4">
    <location>
        <begin position="222"/>
        <end position="320"/>
    </location>
</feature>
<accession>A0ABU5DYX8</accession>
<sequence>MSVSPKFIDIGILDYPGAQAAALHGLTDMFLVANRLCAEQNLRNVPILRVSHWALGDGGQVARGAISPEGTPKSLDVVILPPSLGDPVWTDSRDPLLRFLKSQHSKGSVMTSVCAGAFLLAEAGLLDGRPATTHWSLAEELQMRFPEIAVDGDKLVIEDGDVITAGGVMAWVELGLKVIERFISPTIVLSVARFFLVDAAGREQRFYSAFAPKLAHGDAAVLKVQHWLQRHASEKVTLPQMAAQAKLGERTFLRRFQKATGLNPTRYLQSLRLAKAREMLELGTQKIDQIAYRVGYEDPGAFTKLFQAQIGLTPSEYRKRFGVGAG</sequence>
<dbReference type="PANTHER" id="PTHR43130:SF3">
    <property type="entry name" value="HTH-TYPE TRANSCRIPTIONAL REGULATOR RV1931C"/>
    <property type="match status" value="1"/>
</dbReference>
<dbReference type="InterPro" id="IPR020449">
    <property type="entry name" value="Tscrpt_reg_AraC-type_HTH"/>
</dbReference>
<dbReference type="InterPro" id="IPR002818">
    <property type="entry name" value="DJ-1/PfpI"/>
</dbReference>
<dbReference type="PROSITE" id="PS00041">
    <property type="entry name" value="HTH_ARAC_FAMILY_1"/>
    <property type="match status" value="1"/>
</dbReference>
<dbReference type="Gene3D" id="3.40.50.880">
    <property type="match status" value="1"/>
</dbReference>
<dbReference type="CDD" id="cd03138">
    <property type="entry name" value="GATase1_AraC_2"/>
    <property type="match status" value="1"/>
</dbReference>
<dbReference type="PANTHER" id="PTHR43130">
    <property type="entry name" value="ARAC-FAMILY TRANSCRIPTIONAL REGULATOR"/>
    <property type="match status" value="1"/>
</dbReference>
<keyword evidence="6" id="KW-1185">Reference proteome</keyword>
<dbReference type="Pfam" id="PF12833">
    <property type="entry name" value="HTH_18"/>
    <property type="match status" value="1"/>
</dbReference>
<organism evidence="5 6">
    <name type="scientific">Dongia rigui</name>
    <dbReference type="NCBI Taxonomy" id="940149"/>
    <lineage>
        <taxon>Bacteria</taxon>
        <taxon>Pseudomonadati</taxon>
        <taxon>Pseudomonadota</taxon>
        <taxon>Alphaproteobacteria</taxon>
        <taxon>Rhodospirillales</taxon>
        <taxon>Dongiaceae</taxon>
        <taxon>Dongia</taxon>
    </lineage>
</organism>
<protein>
    <submittedName>
        <fullName evidence="5">GlxA family transcriptional regulator</fullName>
    </submittedName>
</protein>
<reference evidence="5 6" key="1">
    <citation type="journal article" date="2013" name="Antonie Van Leeuwenhoek">
        <title>Dongia rigui sp. nov., isolated from freshwater of a large wetland in Korea.</title>
        <authorList>
            <person name="Baik K.S."/>
            <person name="Hwang Y.M."/>
            <person name="Choi J.S."/>
            <person name="Kwon J."/>
            <person name="Seong C.N."/>
        </authorList>
    </citation>
    <scope>NUCLEOTIDE SEQUENCE [LARGE SCALE GENOMIC DNA]</scope>
    <source>
        <strain evidence="5 6">04SU4-P</strain>
    </source>
</reference>
<evidence type="ECO:0000256" key="2">
    <source>
        <dbReference type="ARBA" id="ARBA00023125"/>
    </source>
</evidence>
<proteinExistence type="predicted"/>
<evidence type="ECO:0000313" key="5">
    <source>
        <dbReference type="EMBL" id="MDY0872120.1"/>
    </source>
</evidence>
<dbReference type="SUPFAM" id="SSF52317">
    <property type="entry name" value="Class I glutamine amidotransferase-like"/>
    <property type="match status" value="1"/>
</dbReference>
<evidence type="ECO:0000313" key="6">
    <source>
        <dbReference type="Proteomes" id="UP001271769"/>
    </source>
</evidence>
<keyword evidence="2" id="KW-0238">DNA-binding</keyword>
<dbReference type="InterPro" id="IPR009057">
    <property type="entry name" value="Homeodomain-like_sf"/>
</dbReference>
<comment type="caution">
    <text evidence="5">The sequence shown here is derived from an EMBL/GenBank/DDBJ whole genome shotgun (WGS) entry which is preliminary data.</text>
</comment>